<dbReference type="InterPro" id="IPR050710">
    <property type="entry name" value="Band7/mec-2_domain"/>
</dbReference>
<dbReference type="InterPro" id="IPR032435">
    <property type="entry name" value="STML2-like_C"/>
</dbReference>
<organism evidence="4 5">
    <name type="scientific">Ramlibacter ginsenosidimutans</name>
    <dbReference type="NCBI Taxonomy" id="502333"/>
    <lineage>
        <taxon>Bacteria</taxon>
        <taxon>Pseudomonadati</taxon>
        <taxon>Pseudomonadota</taxon>
        <taxon>Betaproteobacteria</taxon>
        <taxon>Burkholderiales</taxon>
        <taxon>Comamonadaceae</taxon>
        <taxon>Ramlibacter</taxon>
    </lineage>
</organism>
<sequence>MEVAVILFVIAVIFVVRSIKVVPQQSAWVVERLGKYHATLTPGLNLLVPFVDNVAYKHSLKEIPLDVPSQVCITRDNTQLQVDGILYFQVTDPTRASYGSSNYIMAVTQLAQTSLRSVIGKLELDKTFEERDIINAQVVQAIDEAALNWGVKVLRYEIKDLTPPKEILHAMQAQITAEREKRALIAASEGRRQEQINIATGEREAFIARSEGAKQAEINKAQGEAAAIVAVADATADAIRKVADAIRQPGGEQAVQLKVAERAVDAFGKVAEDANTTLVIPANMTEVSGLIASAMKMIATGRAGAVAAAAPSGAAAPQVSSEWGRDAR</sequence>
<proteinExistence type="inferred from homology"/>
<comment type="caution">
    <text evidence="4">The sequence shown here is derived from an EMBL/GenBank/DDBJ whole genome shotgun (WGS) entry which is preliminary data.</text>
</comment>
<dbReference type="GO" id="GO:0098552">
    <property type="term" value="C:side of membrane"/>
    <property type="evidence" value="ECO:0007669"/>
    <property type="project" value="UniProtKB-ARBA"/>
</dbReference>
<evidence type="ECO:0000313" key="4">
    <source>
        <dbReference type="EMBL" id="MBK6007718.1"/>
    </source>
</evidence>
<dbReference type="RefSeq" id="WP_201173755.1">
    <property type="nucleotide sequence ID" value="NZ_JAEPWM010000007.1"/>
</dbReference>
<reference evidence="4" key="1">
    <citation type="journal article" date="2012" name="J. Microbiol. Biotechnol.">
        <title>Ramlibacter ginsenosidimutans sp. nov., with ginsenoside-converting activity.</title>
        <authorList>
            <person name="Wang L."/>
            <person name="An D.S."/>
            <person name="Kim S.G."/>
            <person name="Jin F.X."/>
            <person name="Kim S.C."/>
            <person name="Lee S.T."/>
            <person name="Im W.T."/>
        </authorList>
    </citation>
    <scope>NUCLEOTIDE SEQUENCE</scope>
    <source>
        <strain evidence="4">KACC 17527</strain>
    </source>
</reference>
<dbReference type="Proteomes" id="UP000630528">
    <property type="component" value="Unassembled WGS sequence"/>
</dbReference>
<dbReference type="InterPro" id="IPR036013">
    <property type="entry name" value="Band_7/SPFH_dom_sf"/>
</dbReference>
<dbReference type="InterPro" id="IPR001972">
    <property type="entry name" value="Stomatin_HflK_fam"/>
</dbReference>
<comment type="subcellular location">
    <subcellularLocation>
        <location evidence="1">Membrane</location>
        <topology evidence="1">Single-pass membrane protein</topology>
    </subcellularLocation>
</comment>
<dbReference type="PANTHER" id="PTHR43327:SF10">
    <property type="entry name" value="STOMATIN-LIKE PROTEIN 2, MITOCHONDRIAL"/>
    <property type="match status" value="1"/>
</dbReference>
<dbReference type="PRINTS" id="PR00721">
    <property type="entry name" value="STOMATIN"/>
</dbReference>
<gene>
    <name evidence="4" type="ORF">JJB11_16585</name>
</gene>
<dbReference type="Gene3D" id="3.30.479.30">
    <property type="entry name" value="Band 7 domain"/>
    <property type="match status" value="1"/>
</dbReference>
<dbReference type="SUPFAM" id="SSF117892">
    <property type="entry name" value="Band 7/SPFH domain"/>
    <property type="match status" value="1"/>
</dbReference>
<evidence type="ECO:0000256" key="1">
    <source>
        <dbReference type="ARBA" id="ARBA00004167"/>
    </source>
</evidence>
<feature type="domain" description="Band 7" evidence="3">
    <location>
        <begin position="17"/>
        <end position="175"/>
    </location>
</feature>
<name>A0A934TUN4_9BURK</name>
<reference evidence="4" key="2">
    <citation type="submission" date="2021-01" db="EMBL/GenBank/DDBJ databases">
        <authorList>
            <person name="Kang M."/>
        </authorList>
    </citation>
    <scope>NUCLEOTIDE SEQUENCE</scope>
    <source>
        <strain evidence="4">KACC 17527</strain>
    </source>
</reference>
<dbReference type="SMART" id="SM00244">
    <property type="entry name" value="PHB"/>
    <property type="match status" value="1"/>
</dbReference>
<dbReference type="CDD" id="cd08829">
    <property type="entry name" value="SPFH_paraslipin"/>
    <property type="match status" value="1"/>
</dbReference>
<dbReference type="PANTHER" id="PTHR43327">
    <property type="entry name" value="STOMATIN-LIKE PROTEIN 2, MITOCHONDRIAL"/>
    <property type="match status" value="1"/>
</dbReference>
<accession>A0A934TUN4</accession>
<dbReference type="EMBL" id="JAEPWM010000007">
    <property type="protein sequence ID" value="MBK6007718.1"/>
    <property type="molecule type" value="Genomic_DNA"/>
</dbReference>
<evidence type="ECO:0000313" key="5">
    <source>
        <dbReference type="Proteomes" id="UP000630528"/>
    </source>
</evidence>
<dbReference type="InterPro" id="IPR001107">
    <property type="entry name" value="Band_7"/>
</dbReference>
<dbReference type="Pfam" id="PF01145">
    <property type="entry name" value="Band_7"/>
    <property type="match status" value="1"/>
</dbReference>
<evidence type="ECO:0000256" key="2">
    <source>
        <dbReference type="ARBA" id="ARBA00008164"/>
    </source>
</evidence>
<dbReference type="GO" id="GO:0005886">
    <property type="term" value="C:plasma membrane"/>
    <property type="evidence" value="ECO:0007669"/>
    <property type="project" value="UniProtKB-ARBA"/>
</dbReference>
<protein>
    <submittedName>
        <fullName evidence="4">Paraslipin</fullName>
    </submittedName>
</protein>
<keyword evidence="5" id="KW-1185">Reference proteome</keyword>
<comment type="similarity">
    <text evidence="2">Belongs to the band 7/mec-2 family.</text>
</comment>
<dbReference type="Pfam" id="PF16200">
    <property type="entry name" value="Band_7_C"/>
    <property type="match status" value="1"/>
</dbReference>
<evidence type="ECO:0000259" key="3">
    <source>
        <dbReference type="SMART" id="SM00244"/>
    </source>
</evidence>
<dbReference type="FunFam" id="3.30.479.30:FF:000004">
    <property type="entry name" value="Putative membrane protease family, stomatin"/>
    <property type="match status" value="1"/>
</dbReference>
<dbReference type="AlphaFoldDB" id="A0A934TUN4"/>